<protein>
    <submittedName>
        <fullName evidence="4">Ribosomal protein S18 acetylase RimI-like enzyme</fullName>
    </submittedName>
</protein>
<keyword evidence="2" id="KW-0012">Acyltransferase</keyword>
<dbReference type="InterPro" id="IPR016181">
    <property type="entry name" value="Acyl_CoA_acyltransferase"/>
</dbReference>
<feature type="domain" description="N-acetyltransferase" evidence="3">
    <location>
        <begin position="173"/>
        <end position="326"/>
    </location>
</feature>
<keyword evidence="4" id="KW-0687">Ribonucleoprotein</keyword>
<dbReference type="PANTHER" id="PTHR42919">
    <property type="entry name" value="N-ALPHA-ACETYLTRANSFERASE"/>
    <property type="match status" value="1"/>
</dbReference>
<gene>
    <name evidence="4" type="ORF">BC793_113249</name>
</gene>
<evidence type="ECO:0000259" key="3">
    <source>
        <dbReference type="PROSITE" id="PS51186"/>
    </source>
</evidence>
<dbReference type="GO" id="GO:0005840">
    <property type="term" value="C:ribosome"/>
    <property type="evidence" value="ECO:0007669"/>
    <property type="project" value="UniProtKB-KW"/>
</dbReference>
<keyword evidence="1" id="KW-0808">Transferase</keyword>
<dbReference type="GO" id="GO:0016747">
    <property type="term" value="F:acyltransferase activity, transferring groups other than amino-acyl groups"/>
    <property type="evidence" value="ECO:0007669"/>
    <property type="project" value="InterPro"/>
</dbReference>
<dbReference type="AlphaFoldDB" id="A0A316FAL0"/>
<dbReference type="CDD" id="cd04301">
    <property type="entry name" value="NAT_SF"/>
    <property type="match status" value="2"/>
</dbReference>
<accession>A0A316FAL0</accession>
<dbReference type="EMBL" id="QGGR01000013">
    <property type="protein sequence ID" value="PWK43567.1"/>
    <property type="molecule type" value="Genomic_DNA"/>
</dbReference>
<sequence>MSEELSSLTWRPLTSEDAKAGADLLNAMEAVDRIGEFYDEEDALQELIDPYAELERGSLAAFDGDVLVGFMKCRYEPDAEKVHRVVMDGGVAPGYRRKGLGSVLVKAGVAAAKQLHALYHPTLRLVVDIHRLEGIAGLAELLGSHGFAPIRYYQHMEHLLGDGIRDAAIPAGLRIEPWSERNDEDFRLIRNEAFKDDLLWAPMPADAWRSEVINQAFRPAVSFLLRDAANGTPVGMLVTMSWDANTAATGSRDARFMLIATQPEYRKRGVASALIAHALRTAADQGYDRGIVQVDSENPFGAFGIYEKAGFTPKLRFVRWALEIRS</sequence>
<feature type="domain" description="N-acetyltransferase" evidence="3">
    <location>
        <begin position="8"/>
        <end position="176"/>
    </location>
</feature>
<evidence type="ECO:0000256" key="2">
    <source>
        <dbReference type="ARBA" id="ARBA00023315"/>
    </source>
</evidence>
<dbReference type="Gene3D" id="3.40.630.30">
    <property type="match status" value="1"/>
</dbReference>
<evidence type="ECO:0000256" key="1">
    <source>
        <dbReference type="ARBA" id="ARBA00022679"/>
    </source>
</evidence>
<proteinExistence type="predicted"/>
<keyword evidence="4" id="KW-0689">Ribosomal protein</keyword>
<dbReference type="Proteomes" id="UP000245697">
    <property type="component" value="Unassembled WGS sequence"/>
</dbReference>
<dbReference type="RefSeq" id="WP_203896401.1">
    <property type="nucleotide sequence ID" value="NZ_BONA01000064.1"/>
</dbReference>
<dbReference type="PANTHER" id="PTHR42919:SF8">
    <property type="entry name" value="N-ALPHA-ACETYLTRANSFERASE 50"/>
    <property type="match status" value="1"/>
</dbReference>
<dbReference type="Pfam" id="PF00583">
    <property type="entry name" value="Acetyltransf_1"/>
    <property type="match status" value="2"/>
</dbReference>
<comment type="caution">
    <text evidence="4">The sequence shown here is derived from an EMBL/GenBank/DDBJ whole genome shotgun (WGS) entry which is preliminary data.</text>
</comment>
<name>A0A316FAL0_9ACTN</name>
<dbReference type="InterPro" id="IPR051556">
    <property type="entry name" value="N-term/lysine_N-AcTrnsfr"/>
</dbReference>
<dbReference type="SUPFAM" id="SSF55729">
    <property type="entry name" value="Acyl-CoA N-acyltransferases (Nat)"/>
    <property type="match status" value="2"/>
</dbReference>
<keyword evidence="5" id="KW-1185">Reference proteome</keyword>
<evidence type="ECO:0000313" key="4">
    <source>
        <dbReference type="EMBL" id="PWK43567.1"/>
    </source>
</evidence>
<evidence type="ECO:0000313" key="5">
    <source>
        <dbReference type="Proteomes" id="UP000245697"/>
    </source>
</evidence>
<reference evidence="4 5" key="1">
    <citation type="submission" date="2018-05" db="EMBL/GenBank/DDBJ databases">
        <title>Genomic Encyclopedia of Archaeal and Bacterial Type Strains, Phase II (KMG-II): from individual species to whole genera.</title>
        <authorList>
            <person name="Goeker M."/>
        </authorList>
    </citation>
    <scope>NUCLEOTIDE SEQUENCE [LARGE SCALE GENOMIC DNA]</scope>
    <source>
        <strain evidence="4 5">DSM 45184</strain>
    </source>
</reference>
<dbReference type="InterPro" id="IPR000182">
    <property type="entry name" value="GNAT_dom"/>
</dbReference>
<dbReference type="PROSITE" id="PS51186">
    <property type="entry name" value="GNAT"/>
    <property type="match status" value="2"/>
</dbReference>
<organism evidence="4 5">
    <name type="scientific">Actinoplanes xinjiangensis</name>
    <dbReference type="NCBI Taxonomy" id="512350"/>
    <lineage>
        <taxon>Bacteria</taxon>
        <taxon>Bacillati</taxon>
        <taxon>Actinomycetota</taxon>
        <taxon>Actinomycetes</taxon>
        <taxon>Micromonosporales</taxon>
        <taxon>Micromonosporaceae</taxon>
        <taxon>Actinoplanes</taxon>
    </lineage>
</organism>